<organism evidence="5 6">
    <name type="scientific">Thermosinus carboxydivorans Nor1</name>
    <dbReference type="NCBI Taxonomy" id="401526"/>
    <lineage>
        <taxon>Bacteria</taxon>
        <taxon>Bacillati</taxon>
        <taxon>Bacillota</taxon>
        <taxon>Negativicutes</taxon>
        <taxon>Selenomonadales</taxon>
        <taxon>Sporomusaceae</taxon>
        <taxon>Thermosinus</taxon>
    </lineage>
</organism>
<dbReference type="NCBIfam" id="NF006045">
    <property type="entry name" value="PRK08190.1"/>
    <property type="match status" value="1"/>
</dbReference>
<gene>
    <name evidence="5" type="ORF">TcarDRAFT_0365</name>
</gene>
<accession>A1HST0</accession>
<dbReference type="InterPro" id="IPR002505">
    <property type="entry name" value="PTA_PTB"/>
</dbReference>
<dbReference type="Pfam" id="PF01515">
    <property type="entry name" value="PTA_PTB"/>
    <property type="match status" value="2"/>
</dbReference>
<name>A1HST0_9FIRM</name>
<dbReference type="OrthoDB" id="9774179at2"/>
<evidence type="ECO:0000256" key="1">
    <source>
        <dbReference type="ARBA" id="ARBA00005656"/>
    </source>
</evidence>
<feature type="domain" description="Phosphate acetyl/butaryl transferase" evidence="4">
    <location>
        <begin position="79"/>
        <end position="293"/>
    </location>
</feature>
<dbReference type="Gene3D" id="3.40.718.10">
    <property type="entry name" value="Isopropylmalate Dehydrogenase"/>
    <property type="match status" value="1"/>
</dbReference>
<reference evidence="5 6" key="2">
    <citation type="submission" date="2007-01" db="EMBL/GenBank/DDBJ databases">
        <title>Sequencing of the draft genome and assembly of Thermosinus carboxydivorans Nor1.</title>
        <authorList>
            <consortium name="US DOE Joint Genome Institute (JGI-PGF)"/>
            <person name="Copeland A."/>
            <person name="Lucas S."/>
            <person name="Lapidus A."/>
            <person name="Barry K."/>
            <person name="Glavina del Rio T."/>
            <person name="Dalin E."/>
            <person name="Tice H."/>
            <person name="Bruce D."/>
            <person name="Pitluck S."/>
            <person name="Richardson P."/>
        </authorList>
    </citation>
    <scope>NUCLEOTIDE SEQUENCE [LARGE SCALE GENOMIC DNA]</scope>
    <source>
        <strain evidence="5 6">Nor1</strain>
    </source>
</reference>
<reference evidence="5 6" key="1">
    <citation type="submission" date="2007-01" db="EMBL/GenBank/DDBJ databases">
        <title>Annotation of the draft genome assembly of Thermosinus carboxydivorans Nor1.</title>
        <authorList>
            <consortium name="US DOE Joint Genome Institute (JGI-ORNL)"/>
            <person name="Larimer F."/>
            <person name="Land M."/>
            <person name="Hauser L."/>
        </authorList>
    </citation>
    <scope>NUCLEOTIDE SEQUENCE [LARGE SCALE GENOMIC DNA]</scope>
    <source>
        <strain evidence="5 6">Nor1</strain>
    </source>
</reference>
<sequence>MMRSFRDVLQAAQQGRPSRIAVAVAEDEDVLLALAEAYRHGLAQAALVGDRDKIKAAAGRAGIELSGFDIVHEPDAKAAARQAVALVSSGQAQLVMKGLISTADILRAVLDKEIGLRTGRVLSHVAVMEIDGYDRLMLLTDAAMNIAPDVNQKAQIVQNAVIVAKALGIKQPKVAPLAAVEVVNPDMPATLDAAILAKMADRGQIKGCVIDGPLALDNAVSLEAARHKGIVSPVAGMADILLAPNIETGNALYKSVVYFAKAQIGGIIAGAKAPVILTSRADSPQAKLNSIALGVIVSQLG</sequence>
<dbReference type="InterPro" id="IPR050500">
    <property type="entry name" value="Phos_Acetyltrans/Butyryltrans"/>
</dbReference>
<dbReference type="PANTHER" id="PTHR43356:SF2">
    <property type="entry name" value="PHOSPHATE ACETYLTRANSFERASE"/>
    <property type="match status" value="1"/>
</dbReference>
<keyword evidence="2 5" id="KW-0808">Transferase</keyword>
<dbReference type="NCBIfam" id="TIGR02706">
    <property type="entry name" value="P_butyryltrans"/>
    <property type="match status" value="1"/>
</dbReference>
<keyword evidence="6" id="KW-1185">Reference proteome</keyword>
<dbReference type="GO" id="GO:0019605">
    <property type="term" value="P:butyrate metabolic process"/>
    <property type="evidence" value="ECO:0007669"/>
    <property type="project" value="InterPro"/>
</dbReference>
<evidence type="ECO:0000256" key="3">
    <source>
        <dbReference type="ARBA" id="ARBA00023315"/>
    </source>
</evidence>
<protein>
    <submittedName>
        <fullName evidence="5">Phosphate butyryltransferase</fullName>
        <ecNumber evidence="5">2.3.1.19</ecNumber>
    </submittedName>
</protein>
<dbReference type="InterPro" id="IPR014079">
    <property type="entry name" value="Phosphate_butyryltransferase"/>
</dbReference>
<feature type="domain" description="Phosphate acetyl/butaryl transferase" evidence="4">
    <location>
        <begin position="7"/>
        <end position="75"/>
    </location>
</feature>
<comment type="caution">
    <text evidence="5">The sequence shown here is derived from an EMBL/GenBank/DDBJ whole genome shotgun (WGS) entry which is preliminary data.</text>
</comment>
<dbReference type="EMBL" id="AAWL01000019">
    <property type="protein sequence ID" value="EAX46874.1"/>
    <property type="molecule type" value="Genomic_DNA"/>
</dbReference>
<dbReference type="NCBIfam" id="NF004472">
    <property type="entry name" value="PRK05805.1"/>
    <property type="match status" value="1"/>
</dbReference>
<dbReference type="InterPro" id="IPR012147">
    <property type="entry name" value="P_Ac_Bu_trans"/>
</dbReference>
<dbReference type="PIRSF" id="PIRSF000428">
    <property type="entry name" value="P_Ac_trans"/>
    <property type="match status" value="1"/>
</dbReference>
<dbReference type="AlphaFoldDB" id="A1HST0"/>
<evidence type="ECO:0000313" key="6">
    <source>
        <dbReference type="Proteomes" id="UP000005139"/>
    </source>
</evidence>
<dbReference type="RefSeq" id="WP_007290085.1">
    <property type="nucleotide sequence ID" value="NZ_AAWL01000019.1"/>
</dbReference>
<evidence type="ECO:0000313" key="5">
    <source>
        <dbReference type="EMBL" id="EAX46874.1"/>
    </source>
</evidence>
<evidence type="ECO:0000259" key="4">
    <source>
        <dbReference type="Pfam" id="PF01515"/>
    </source>
</evidence>
<dbReference type="PANTHER" id="PTHR43356">
    <property type="entry name" value="PHOSPHATE ACETYLTRANSFERASE"/>
    <property type="match status" value="1"/>
</dbReference>
<dbReference type="SUPFAM" id="SSF53659">
    <property type="entry name" value="Isocitrate/Isopropylmalate dehydrogenase-like"/>
    <property type="match status" value="1"/>
</dbReference>
<proteinExistence type="inferred from homology"/>
<dbReference type="Proteomes" id="UP000005139">
    <property type="component" value="Unassembled WGS sequence"/>
</dbReference>
<dbReference type="GO" id="GO:0050182">
    <property type="term" value="F:phosphate butyryltransferase activity"/>
    <property type="evidence" value="ECO:0007669"/>
    <property type="project" value="UniProtKB-EC"/>
</dbReference>
<dbReference type="EC" id="2.3.1.19" evidence="5"/>
<evidence type="ECO:0000256" key="2">
    <source>
        <dbReference type="ARBA" id="ARBA00022679"/>
    </source>
</evidence>
<comment type="similarity">
    <text evidence="1">Belongs to the phosphate acetyltransferase and butyryltransferase family.</text>
</comment>
<dbReference type="eggNOG" id="COG0280">
    <property type="taxonomic scope" value="Bacteria"/>
</dbReference>
<keyword evidence="3 5" id="KW-0012">Acyltransferase</keyword>